<comment type="caution">
    <text evidence="5">The sequence shown here is derived from an EMBL/GenBank/DDBJ whole genome shotgun (WGS) entry which is preliminary data.</text>
</comment>
<keyword evidence="2" id="KW-0333">Golgi apparatus</keyword>
<evidence type="ECO:0000313" key="6">
    <source>
        <dbReference type="Proteomes" id="UP000612282"/>
    </source>
</evidence>
<sequence length="208" mass="22404">MALPGSLTQRVYLLAHDPDKGKVGMFTEVGAMLRAAALADLYLKGHLTDERGRAVVHGRPAVSDQVLAGLLEEIAAAKPRKWQHWIGKRHRPTVASVRGQLGDGGWARLEPYKIVGLFPATKVTPRDPRVRKELVGRVKEALRAPVGRVDPADAALATIAAEASLTIVLDRKTRRASRRRLLELSVLTGPIGPALHKAIQAAHAESGG</sequence>
<gene>
    <name evidence="5" type="ORF">Aco03nite_010040</name>
</gene>
<name>A0ABQ3X270_9ACTN</name>
<dbReference type="InterPro" id="IPR008628">
    <property type="entry name" value="GPP34-like"/>
</dbReference>
<dbReference type="Pfam" id="PF05719">
    <property type="entry name" value="GPP34"/>
    <property type="match status" value="1"/>
</dbReference>
<keyword evidence="4" id="KW-0472">Membrane</keyword>
<dbReference type="Gene3D" id="1.10.3630.10">
    <property type="entry name" value="yeast vps74-n-term truncation variant domain like"/>
    <property type="match status" value="1"/>
</dbReference>
<dbReference type="InterPro" id="IPR038261">
    <property type="entry name" value="GPP34-like_sf"/>
</dbReference>
<evidence type="ECO:0008006" key="7">
    <source>
        <dbReference type="Google" id="ProtNLM"/>
    </source>
</evidence>
<evidence type="ECO:0000256" key="4">
    <source>
        <dbReference type="ARBA" id="ARBA00023136"/>
    </source>
</evidence>
<evidence type="ECO:0000256" key="3">
    <source>
        <dbReference type="ARBA" id="ARBA00023121"/>
    </source>
</evidence>
<proteinExistence type="predicted"/>
<evidence type="ECO:0000256" key="1">
    <source>
        <dbReference type="ARBA" id="ARBA00004255"/>
    </source>
</evidence>
<evidence type="ECO:0000256" key="2">
    <source>
        <dbReference type="ARBA" id="ARBA00023034"/>
    </source>
</evidence>
<dbReference type="RefSeq" id="WP_203793458.1">
    <property type="nucleotide sequence ID" value="NZ_BAAAQE010000097.1"/>
</dbReference>
<keyword evidence="6" id="KW-1185">Reference proteome</keyword>
<evidence type="ECO:0000313" key="5">
    <source>
        <dbReference type="EMBL" id="GID52600.1"/>
    </source>
</evidence>
<accession>A0ABQ3X270</accession>
<organism evidence="5 6">
    <name type="scientific">Actinoplanes couchii</name>
    <dbReference type="NCBI Taxonomy" id="403638"/>
    <lineage>
        <taxon>Bacteria</taxon>
        <taxon>Bacillati</taxon>
        <taxon>Actinomycetota</taxon>
        <taxon>Actinomycetes</taxon>
        <taxon>Micromonosporales</taxon>
        <taxon>Micromonosporaceae</taxon>
        <taxon>Actinoplanes</taxon>
    </lineage>
</organism>
<comment type="subcellular location">
    <subcellularLocation>
        <location evidence="1">Golgi apparatus membrane</location>
        <topology evidence="1">Peripheral membrane protein</topology>
        <orientation evidence="1">Cytoplasmic side</orientation>
    </subcellularLocation>
</comment>
<reference evidence="5 6" key="1">
    <citation type="submission" date="2021-01" db="EMBL/GenBank/DDBJ databases">
        <title>Whole genome shotgun sequence of Actinoplanes couchii NBRC 106145.</title>
        <authorList>
            <person name="Komaki H."/>
            <person name="Tamura T."/>
        </authorList>
    </citation>
    <scope>NUCLEOTIDE SEQUENCE [LARGE SCALE GENOMIC DNA]</scope>
    <source>
        <strain evidence="5 6">NBRC 106145</strain>
    </source>
</reference>
<dbReference type="EMBL" id="BOMG01000022">
    <property type="protein sequence ID" value="GID52600.1"/>
    <property type="molecule type" value="Genomic_DNA"/>
</dbReference>
<protein>
    <recommendedName>
        <fullName evidence="7">GPP34 family phosphoprotein</fullName>
    </recommendedName>
</protein>
<keyword evidence="3" id="KW-0446">Lipid-binding</keyword>
<dbReference type="Proteomes" id="UP000612282">
    <property type="component" value="Unassembled WGS sequence"/>
</dbReference>